<evidence type="ECO:0000313" key="2">
    <source>
        <dbReference type="Proteomes" id="UP000266841"/>
    </source>
</evidence>
<sequence>MDIGRVIPSSLVEHPPAGLPGELEPAGPRHWPVELDLPLTYFFYERMLNSNRILPKLRLDYDYAENLSDHFLLFDSFDCFEHRQIYVRDLDDLLACPRLVASSCPTLGAEIAFALIIVSAVFRVGLALLADTRKAQGAGLASLQEKRLTGIHFTNWDIAFVSCLSPVANFDETPSSIRVFLARVAAVVVAIQPSITATPVHVNVV</sequence>
<reference evidence="1 2" key="1">
    <citation type="journal article" date="2012" name="Genome Biol.">
        <title>Genome and low-iron response of an oceanic diatom adapted to chronic iron limitation.</title>
        <authorList>
            <person name="Lommer M."/>
            <person name="Specht M."/>
            <person name="Roy A.S."/>
            <person name="Kraemer L."/>
            <person name="Andreson R."/>
            <person name="Gutowska M.A."/>
            <person name="Wolf J."/>
            <person name="Bergner S.V."/>
            <person name="Schilhabel M.B."/>
            <person name="Klostermeier U.C."/>
            <person name="Beiko R.G."/>
            <person name="Rosenstiel P."/>
            <person name="Hippler M."/>
            <person name="Laroche J."/>
        </authorList>
    </citation>
    <scope>NUCLEOTIDE SEQUENCE [LARGE SCALE GENOMIC DNA]</scope>
    <source>
        <strain evidence="1 2">CCMP1005</strain>
    </source>
</reference>
<accession>K0R4I3</accession>
<dbReference type="Proteomes" id="UP000266841">
    <property type="component" value="Unassembled WGS sequence"/>
</dbReference>
<gene>
    <name evidence="1" type="ORF">THAOC_34747</name>
</gene>
<organism evidence="1 2">
    <name type="scientific">Thalassiosira oceanica</name>
    <name type="common">Marine diatom</name>
    <dbReference type="NCBI Taxonomy" id="159749"/>
    <lineage>
        <taxon>Eukaryota</taxon>
        <taxon>Sar</taxon>
        <taxon>Stramenopiles</taxon>
        <taxon>Ochrophyta</taxon>
        <taxon>Bacillariophyta</taxon>
        <taxon>Coscinodiscophyceae</taxon>
        <taxon>Thalassiosirophycidae</taxon>
        <taxon>Thalassiosirales</taxon>
        <taxon>Thalassiosiraceae</taxon>
        <taxon>Thalassiosira</taxon>
    </lineage>
</organism>
<evidence type="ECO:0000313" key="1">
    <source>
        <dbReference type="EMBL" id="EJK46579.1"/>
    </source>
</evidence>
<dbReference type="EMBL" id="AGNL01047662">
    <property type="protein sequence ID" value="EJK46579.1"/>
    <property type="molecule type" value="Genomic_DNA"/>
</dbReference>
<name>K0R4I3_THAOC</name>
<proteinExistence type="predicted"/>
<comment type="caution">
    <text evidence="1">The sequence shown here is derived from an EMBL/GenBank/DDBJ whole genome shotgun (WGS) entry which is preliminary data.</text>
</comment>
<protein>
    <submittedName>
        <fullName evidence="1">Uncharacterized protein</fullName>
    </submittedName>
</protein>
<dbReference type="AlphaFoldDB" id="K0R4I3"/>
<keyword evidence="2" id="KW-1185">Reference proteome</keyword>